<comment type="caution">
    <text evidence="2">The sequence shown here is derived from an EMBL/GenBank/DDBJ whole genome shotgun (WGS) entry which is preliminary data.</text>
</comment>
<dbReference type="InterPro" id="IPR029058">
    <property type="entry name" value="AB_hydrolase_fold"/>
</dbReference>
<evidence type="ECO:0000313" key="3">
    <source>
        <dbReference type="Proteomes" id="UP001165135"/>
    </source>
</evidence>
<dbReference type="RefSeq" id="WP_285631558.1">
    <property type="nucleotide sequence ID" value="NZ_BSTJ01000012.1"/>
</dbReference>
<dbReference type="Pfam" id="PF00756">
    <property type="entry name" value="Esterase"/>
    <property type="match status" value="1"/>
</dbReference>
<dbReference type="InterPro" id="IPR000801">
    <property type="entry name" value="Esterase-like"/>
</dbReference>
<proteinExistence type="predicted"/>
<dbReference type="AlphaFoldDB" id="A0A9W6RQ21"/>
<dbReference type="Gene3D" id="3.40.50.1820">
    <property type="entry name" value="alpha/beta hydrolase"/>
    <property type="match status" value="1"/>
</dbReference>
<reference evidence="2" key="1">
    <citation type="submission" date="2023-03" db="EMBL/GenBank/DDBJ databases">
        <title>Actinoallomurus iriomotensis NBRC 103681.</title>
        <authorList>
            <person name="Ichikawa N."/>
            <person name="Sato H."/>
            <person name="Tonouchi N."/>
        </authorList>
    </citation>
    <scope>NUCLEOTIDE SEQUENCE</scope>
    <source>
        <strain evidence="2">NBRC 103681</strain>
    </source>
</reference>
<evidence type="ECO:0000313" key="2">
    <source>
        <dbReference type="EMBL" id="GLY79693.1"/>
    </source>
</evidence>
<accession>A0A9W6RQ21</accession>
<sequence>MKLSVGASAAALIVGLAVPVAVGPAQAATTSAASSTPTRAGAAAAITVRGTTHDGPRVIKYTVSTPSLAMSTKTPVSVDVVLPAGYSEHPHRRYPVLYELPGTSNTANEIVNNTRVVTLTQKLGLIVVIPDGGYNGDGGGFYTDWVDKSTRLGVENWETFHTRELVPWIDTHFRTKRSRAGRAITGVSQGGFGSMSYAARHPDLYGAAAAFSGAVDIHHGPVCVVGADVLISAIMTGLNQVEPFAPFGNPLTDAANWKAHDPGSIIGKLDGTRIDLYTSTGVPAAGDLSSVSVLGTAAMEALLHQSNLCFKRAADNAGVAYHWHGYLIGTHDWRYAVRSLADYLPRVMSFFRTGR</sequence>
<keyword evidence="1" id="KW-0732">Signal</keyword>
<feature type="signal peptide" evidence="1">
    <location>
        <begin position="1"/>
        <end position="27"/>
    </location>
</feature>
<dbReference type="InterPro" id="IPR050583">
    <property type="entry name" value="Mycobacterial_A85_antigen"/>
</dbReference>
<dbReference type="Proteomes" id="UP001165135">
    <property type="component" value="Unassembled WGS sequence"/>
</dbReference>
<dbReference type="SUPFAM" id="SSF53474">
    <property type="entry name" value="alpha/beta-Hydrolases"/>
    <property type="match status" value="1"/>
</dbReference>
<protein>
    <recommendedName>
        <fullName evidence="4">Esterase</fullName>
    </recommendedName>
</protein>
<feature type="chain" id="PRO_5040800877" description="Esterase" evidence="1">
    <location>
        <begin position="28"/>
        <end position="355"/>
    </location>
</feature>
<evidence type="ECO:0000256" key="1">
    <source>
        <dbReference type="SAM" id="SignalP"/>
    </source>
</evidence>
<dbReference type="EMBL" id="BSTJ01000012">
    <property type="protein sequence ID" value="GLY79693.1"/>
    <property type="molecule type" value="Genomic_DNA"/>
</dbReference>
<evidence type="ECO:0008006" key="4">
    <source>
        <dbReference type="Google" id="ProtNLM"/>
    </source>
</evidence>
<organism evidence="2 3">
    <name type="scientific">Actinoallomurus iriomotensis</name>
    <dbReference type="NCBI Taxonomy" id="478107"/>
    <lineage>
        <taxon>Bacteria</taxon>
        <taxon>Bacillati</taxon>
        <taxon>Actinomycetota</taxon>
        <taxon>Actinomycetes</taxon>
        <taxon>Streptosporangiales</taxon>
        <taxon>Thermomonosporaceae</taxon>
        <taxon>Actinoallomurus</taxon>
    </lineage>
</organism>
<dbReference type="GO" id="GO:0016747">
    <property type="term" value="F:acyltransferase activity, transferring groups other than amino-acyl groups"/>
    <property type="evidence" value="ECO:0007669"/>
    <property type="project" value="TreeGrafter"/>
</dbReference>
<gene>
    <name evidence="2" type="ORF">Airi01_079600</name>
</gene>
<name>A0A9W6RQ21_9ACTN</name>
<dbReference type="PANTHER" id="PTHR48098">
    <property type="entry name" value="ENTEROCHELIN ESTERASE-RELATED"/>
    <property type="match status" value="1"/>
</dbReference>
<dbReference type="PANTHER" id="PTHR48098:SF1">
    <property type="entry name" value="DIACYLGLYCEROL ACYLTRANSFERASE_MYCOLYLTRANSFERASE AG85A"/>
    <property type="match status" value="1"/>
</dbReference>